<evidence type="ECO:0000313" key="2">
    <source>
        <dbReference type="EMBL" id="CAI9085604.1"/>
    </source>
</evidence>
<sequence length="93" mass="10630">MTLKKWKSEFKLLTMEVLILLNKLLIRRAIKRLIFCLSLGIFWLFEAIYHYTNANREKALCTLAASALVGGSSLLSLGILYGDQILKWLSKVL</sequence>
<keyword evidence="1" id="KW-0812">Transmembrane</keyword>
<dbReference type="Proteomes" id="UP001161497">
    <property type="component" value="Chromosome"/>
</dbReference>
<accession>A0ABN8XHM3</accession>
<proteinExistence type="predicted"/>
<organism evidence="2 3">
    <name type="scientific">Candidatus Methylacidiphilum fumarolicum</name>
    <dbReference type="NCBI Taxonomy" id="591154"/>
    <lineage>
        <taxon>Bacteria</taxon>
        <taxon>Pseudomonadati</taxon>
        <taxon>Verrucomicrobiota</taxon>
        <taxon>Methylacidiphilae</taxon>
        <taxon>Methylacidiphilales</taxon>
        <taxon>Methylacidiphilaceae</taxon>
        <taxon>Methylacidiphilum (ex Ratnadevi et al. 2023)</taxon>
    </lineage>
</organism>
<keyword evidence="1" id="KW-0472">Membrane</keyword>
<keyword evidence="1" id="KW-1133">Transmembrane helix</keyword>
<gene>
    <name evidence="2" type="ORF">MFUM_1248</name>
</gene>
<protein>
    <submittedName>
        <fullName evidence="2">Uncharacterized protein</fullName>
    </submittedName>
</protein>
<evidence type="ECO:0000256" key="1">
    <source>
        <dbReference type="SAM" id="Phobius"/>
    </source>
</evidence>
<evidence type="ECO:0000313" key="3">
    <source>
        <dbReference type="Proteomes" id="UP001161497"/>
    </source>
</evidence>
<dbReference type="EMBL" id="OX458932">
    <property type="protein sequence ID" value="CAI9085604.1"/>
    <property type="molecule type" value="Genomic_DNA"/>
</dbReference>
<keyword evidence="3" id="KW-1185">Reference proteome</keyword>
<feature type="transmembrane region" description="Helical" evidence="1">
    <location>
        <begin position="33"/>
        <end position="51"/>
    </location>
</feature>
<dbReference type="RefSeq" id="WP_009058692.1">
    <property type="nucleotide sequence ID" value="NZ_JAHXRZ010000008.1"/>
</dbReference>
<name>A0ABN8XHM3_9BACT</name>
<reference evidence="2" key="1">
    <citation type="submission" date="2023-03" db="EMBL/GenBank/DDBJ databases">
        <authorList>
            <person name="Cremers G."/>
            <person name="Picone N."/>
        </authorList>
    </citation>
    <scope>NUCLEOTIDE SEQUENCE</scope>
    <source>
        <strain evidence="2">Sample_alias</strain>
    </source>
</reference>
<feature type="transmembrane region" description="Helical" evidence="1">
    <location>
        <begin position="63"/>
        <end position="81"/>
    </location>
</feature>